<feature type="domain" description="UDP-glucose/GDP-mannose dehydrogenase C-terminal" evidence="11">
    <location>
        <begin position="316"/>
        <end position="422"/>
    </location>
</feature>
<evidence type="ECO:0000259" key="11">
    <source>
        <dbReference type="SMART" id="SM00984"/>
    </source>
</evidence>
<dbReference type="SMART" id="SM00984">
    <property type="entry name" value="UDPG_MGDP_dh_C"/>
    <property type="match status" value="1"/>
</dbReference>
<feature type="binding site" evidence="10">
    <location>
        <position position="124"/>
    </location>
    <ligand>
        <name>NAD(+)</name>
        <dbReference type="ChEBI" id="CHEBI:57540"/>
    </ligand>
</feature>
<dbReference type="OrthoDB" id="9803238at2"/>
<feature type="binding site" evidence="9">
    <location>
        <begin position="157"/>
        <end position="160"/>
    </location>
    <ligand>
        <name>substrate</name>
    </ligand>
</feature>
<dbReference type="InterPro" id="IPR017476">
    <property type="entry name" value="UDP-Glc/GDP-Man"/>
</dbReference>
<feature type="binding site" evidence="9">
    <location>
        <begin position="256"/>
        <end position="260"/>
    </location>
    <ligand>
        <name>substrate</name>
    </ligand>
</feature>
<dbReference type="AlphaFoldDB" id="A0A4U3KXT3"/>
<evidence type="ECO:0000256" key="5">
    <source>
        <dbReference type="ARBA" id="ARBA00023027"/>
    </source>
</evidence>
<sequence>MNISIFGLGYVGCVSLGCLAQNGHTVIGVDVSETKIQQINNGEATIVEKDIDDIIHQQRKAGRISATKDYKQAILHTEISIVAVGTPSSQKGHLNLEYIFNVAENIGEVLAQKDEFHIIALRSTIFPGTCEKFARIIEDTSGKKNNIDFAVVDNPEFLREGTAVADYYNPPLTLIGSDCEKATEKMKALYEQLPAEIIVTDVKVAEIMKYVNNTYHALKISFANEVGNICSSLGIDAYKVMEIFCKDQQLNISPYYFKPGFAYGGSCLPKDLKGLQTLAHDLYIKTPVINSIDKTNDIQIQRAVGLLSKYFGKKIAILGISFKAGTDDLRNSPFVEVVEILLGRGFDLRIYDENIQVARLTGKNKAYIESRIPHLAKLLSHDLDKLIRESDVLVVSNKERGIENALQQVSGKIIIDMVRLPYLKEKNTYTGINW</sequence>
<feature type="binding site" evidence="10">
    <location>
        <position position="270"/>
    </location>
    <ligand>
        <name>NAD(+)</name>
        <dbReference type="ChEBI" id="CHEBI:57540"/>
    </ligand>
</feature>
<keyword evidence="13" id="KW-1185">Reference proteome</keyword>
<dbReference type="Gene3D" id="3.40.50.720">
    <property type="entry name" value="NAD(P)-binding Rossmann-like Domain"/>
    <property type="match status" value="2"/>
</dbReference>
<evidence type="ECO:0000256" key="3">
    <source>
        <dbReference type="ARBA" id="ARBA00012954"/>
    </source>
</evidence>
<organism evidence="12 13">
    <name type="scientific">Ilyomonas limi</name>
    <dbReference type="NCBI Taxonomy" id="2575867"/>
    <lineage>
        <taxon>Bacteria</taxon>
        <taxon>Pseudomonadati</taxon>
        <taxon>Bacteroidota</taxon>
        <taxon>Chitinophagia</taxon>
        <taxon>Chitinophagales</taxon>
        <taxon>Chitinophagaceae</taxon>
        <taxon>Ilyomonas</taxon>
    </lineage>
</organism>
<dbReference type="PIRSF" id="PIRSF000124">
    <property type="entry name" value="UDPglc_GDPman_dh"/>
    <property type="match status" value="1"/>
</dbReference>
<evidence type="ECO:0000256" key="2">
    <source>
        <dbReference type="ARBA" id="ARBA00006601"/>
    </source>
</evidence>
<dbReference type="GO" id="GO:0003979">
    <property type="term" value="F:UDP-glucose 6-dehydrogenase activity"/>
    <property type="evidence" value="ECO:0007669"/>
    <property type="project" value="UniProtKB-EC"/>
</dbReference>
<dbReference type="SUPFAM" id="SSF52413">
    <property type="entry name" value="UDP-glucose/GDP-mannose dehydrogenase C-terminal domain"/>
    <property type="match status" value="1"/>
</dbReference>
<dbReference type="SUPFAM" id="SSF48179">
    <property type="entry name" value="6-phosphogluconate dehydrogenase C-terminal domain-like"/>
    <property type="match status" value="1"/>
</dbReference>
<feature type="binding site" evidence="10">
    <location>
        <position position="30"/>
    </location>
    <ligand>
        <name>NAD(+)</name>
        <dbReference type="ChEBI" id="CHEBI:57540"/>
    </ligand>
</feature>
<dbReference type="Pfam" id="PF00984">
    <property type="entry name" value="UDPG_MGDP_dh"/>
    <property type="match status" value="1"/>
</dbReference>
<dbReference type="InterPro" id="IPR028357">
    <property type="entry name" value="UDPglc_DH_bac"/>
</dbReference>
<dbReference type="RefSeq" id="WP_137262424.1">
    <property type="nucleotide sequence ID" value="NZ_SZQL01000011.1"/>
</dbReference>
<dbReference type="Gene3D" id="1.20.5.170">
    <property type="match status" value="1"/>
</dbReference>
<dbReference type="UniPathway" id="UPA00038">
    <property type="reaction ID" value="UER00491"/>
</dbReference>
<feature type="binding site" evidence="10">
    <location>
        <position position="35"/>
    </location>
    <ligand>
        <name>NAD(+)</name>
        <dbReference type="ChEBI" id="CHEBI:57540"/>
    </ligand>
</feature>
<dbReference type="PANTHER" id="PTHR43750:SF1">
    <property type="entry name" value="GDP-MANNOSE 6-DEHYDROGENASE"/>
    <property type="match status" value="1"/>
</dbReference>
<evidence type="ECO:0000313" key="13">
    <source>
        <dbReference type="Proteomes" id="UP000305848"/>
    </source>
</evidence>
<evidence type="ECO:0000256" key="6">
    <source>
        <dbReference type="ARBA" id="ARBA00047473"/>
    </source>
</evidence>
<dbReference type="PIRSF" id="PIRSF500134">
    <property type="entry name" value="UDPglc_DH_bac"/>
    <property type="match status" value="1"/>
</dbReference>
<evidence type="ECO:0000256" key="1">
    <source>
        <dbReference type="ARBA" id="ARBA00004701"/>
    </source>
</evidence>
<dbReference type="Pfam" id="PF03721">
    <property type="entry name" value="UDPG_MGDP_dh_N"/>
    <property type="match status" value="1"/>
</dbReference>
<feature type="binding site" evidence="10">
    <location>
        <position position="160"/>
    </location>
    <ligand>
        <name>NAD(+)</name>
        <dbReference type="ChEBI" id="CHEBI:57540"/>
    </ligand>
</feature>
<feature type="binding site" evidence="10">
    <location>
        <position position="330"/>
    </location>
    <ligand>
        <name>NAD(+)</name>
        <dbReference type="ChEBI" id="CHEBI:57540"/>
    </ligand>
</feature>
<evidence type="ECO:0000256" key="10">
    <source>
        <dbReference type="PIRSR" id="PIRSR500134-3"/>
    </source>
</evidence>
<comment type="similarity">
    <text evidence="2 7">Belongs to the UDP-glucose/GDP-mannose dehydrogenase family.</text>
</comment>
<comment type="pathway">
    <text evidence="1">Nucleotide-sugar biosynthesis; UDP-alpha-D-glucuronate biosynthesis; UDP-alpha-D-glucuronate from UDP-alpha-D-glucose: step 1/1.</text>
</comment>
<dbReference type="InterPro" id="IPR036220">
    <property type="entry name" value="UDP-Glc/GDP-Man_DH_C_sf"/>
</dbReference>
<accession>A0A4U3KXT3</accession>
<dbReference type="InterPro" id="IPR036291">
    <property type="entry name" value="NAD(P)-bd_dom_sf"/>
</dbReference>
<dbReference type="Pfam" id="PF03720">
    <property type="entry name" value="UDPG_MGDP_dh_C"/>
    <property type="match status" value="1"/>
</dbReference>
<name>A0A4U3KXT3_9BACT</name>
<feature type="binding site" evidence="10">
    <location>
        <position position="86"/>
    </location>
    <ligand>
        <name>NAD(+)</name>
        <dbReference type="ChEBI" id="CHEBI:57540"/>
    </ligand>
</feature>
<evidence type="ECO:0000313" key="12">
    <source>
        <dbReference type="EMBL" id="TKK67408.1"/>
    </source>
</evidence>
<feature type="binding site" evidence="9">
    <location>
        <position position="323"/>
    </location>
    <ligand>
        <name>substrate</name>
    </ligand>
</feature>
<evidence type="ECO:0000256" key="9">
    <source>
        <dbReference type="PIRSR" id="PIRSR500134-2"/>
    </source>
</evidence>
<dbReference type="NCBIfam" id="TIGR03026">
    <property type="entry name" value="NDP-sugDHase"/>
    <property type="match status" value="1"/>
</dbReference>
<feature type="binding site" evidence="9">
    <location>
        <position position="264"/>
    </location>
    <ligand>
        <name>substrate</name>
    </ligand>
</feature>
<dbReference type="EC" id="1.1.1.22" evidence="3 7"/>
<feature type="binding site" evidence="9">
    <location>
        <position position="209"/>
    </location>
    <ligand>
        <name>substrate</name>
    </ligand>
</feature>
<evidence type="ECO:0000256" key="8">
    <source>
        <dbReference type="PIRSR" id="PIRSR500134-1"/>
    </source>
</evidence>
<dbReference type="PANTHER" id="PTHR43750">
    <property type="entry name" value="UDP-GLUCOSE 6-DEHYDROGENASE TUAD"/>
    <property type="match status" value="1"/>
</dbReference>
<evidence type="ECO:0000256" key="4">
    <source>
        <dbReference type="ARBA" id="ARBA00023002"/>
    </source>
</evidence>
<dbReference type="InterPro" id="IPR014027">
    <property type="entry name" value="UDP-Glc/GDP-Man_DH_C"/>
</dbReference>
<comment type="caution">
    <text evidence="12">The sequence shown here is derived from an EMBL/GenBank/DDBJ whole genome shotgun (WGS) entry which is preliminary data.</text>
</comment>
<dbReference type="GO" id="GO:0006065">
    <property type="term" value="P:UDP-glucuronate biosynthetic process"/>
    <property type="evidence" value="ECO:0007669"/>
    <property type="project" value="UniProtKB-UniPathway"/>
</dbReference>
<protein>
    <recommendedName>
        <fullName evidence="3 7">UDP-glucose 6-dehydrogenase</fullName>
        <ecNumber evidence="3 7">1.1.1.22</ecNumber>
    </recommendedName>
</protein>
<reference evidence="12 13" key="1">
    <citation type="submission" date="2019-05" db="EMBL/GenBank/DDBJ databases">
        <title>Panacibacter sp. strain 17mud1-8 Genome sequencing and assembly.</title>
        <authorList>
            <person name="Chhetri G."/>
        </authorList>
    </citation>
    <scope>NUCLEOTIDE SEQUENCE [LARGE SCALE GENOMIC DNA]</scope>
    <source>
        <strain evidence="12 13">17mud1-8</strain>
    </source>
</reference>
<proteinExistence type="inferred from homology"/>
<evidence type="ECO:0000256" key="7">
    <source>
        <dbReference type="PIRNR" id="PIRNR000124"/>
    </source>
</evidence>
<feature type="active site" description="Nucleophile" evidence="8">
    <location>
        <position position="267"/>
    </location>
</feature>
<dbReference type="InterPro" id="IPR008927">
    <property type="entry name" value="6-PGluconate_DH-like_C_sf"/>
</dbReference>
<dbReference type="EMBL" id="SZQL01000011">
    <property type="protein sequence ID" value="TKK67408.1"/>
    <property type="molecule type" value="Genomic_DNA"/>
</dbReference>
<comment type="catalytic activity">
    <reaction evidence="6 7">
        <text>UDP-alpha-D-glucose + 2 NAD(+) + H2O = UDP-alpha-D-glucuronate + 2 NADH + 3 H(+)</text>
        <dbReference type="Rhea" id="RHEA:23596"/>
        <dbReference type="ChEBI" id="CHEBI:15377"/>
        <dbReference type="ChEBI" id="CHEBI:15378"/>
        <dbReference type="ChEBI" id="CHEBI:57540"/>
        <dbReference type="ChEBI" id="CHEBI:57945"/>
        <dbReference type="ChEBI" id="CHEBI:58052"/>
        <dbReference type="ChEBI" id="CHEBI:58885"/>
        <dbReference type="EC" id="1.1.1.22"/>
    </reaction>
</comment>
<dbReference type="SUPFAM" id="SSF51735">
    <property type="entry name" value="NAD(P)-binding Rossmann-fold domains"/>
    <property type="match status" value="1"/>
</dbReference>
<dbReference type="Proteomes" id="UP000305848">
    <property type="component" value="Unassembled WGS sequence"/>
</dbReference>
<keyword evidence="5 7" id="KW-0520">NAD</keyword>
<dbReference type="InterPro" id="IPR001732">
    <property type="entry name" value="UDP-Glc/GDP-Man_DH_N"/>
</dbReference>
<dbReference type="GO" id="GO:0000271">
    <property type="term" value="P:polysaccharide biosynthetic process"/>
    <property type="evidence" value="ECO:0007669"/>
    <property type="project" value="InterPro"/>
</dbReference>
<gene>
    <name evidence="12" type="ORF">FC093_13995</name>
</gene>
<keyword evidence="4 7" id="KW-0560">Oxidoreductase</keyword>
<dbReference type="InterPro" id="IPR014026">
    <property type="entry name" value="UDP-Glc/GDP-Man_DH_dimer"/>
</dbReference>
<dbReference type="GO" id="GO:0051287">
    <property type="term" value="F:NAD binding"/>
    <property type="evidence" value="ECO:0007669"/>
    <property type="project" value="InterPro"/>
</dbReference>